<dbReference type="EMBL" id="LT960614">
    <property type="protein sequence ID" value="SON54326.1"/>
    <property type="molecule type" value="Genomic_DNA"/>
</dbReference>
<organism evidence="2 3">
    <name type="scientific">Hartmannibacter diazotrophicus</name>
    <dbReference type="NCBI Taxonomy" id="1482074"/>
    <lineage>
        <taxon>Bacteria</taxon>
        <taxon>Pseudomonadati</taxon>
        <taxon>Pseudomonadota</taxon>
        <taxon>Alphaproteobacteria</taxon>
        <taxon>Hyphomicrobiales</taxon>
        <taxon>Pleomorphomonadaceae</taxon>
        <taxon>Hartmannibacter</taxon>
    </lineage>
</organism>
<feature type="compositionally biased region" description="Basic and acidic residues" evidence="1">
    <location>
        <begin position="542"/>
        <end position="551"/>
    </location>
</feature>
<dbReference type="Proteomes" id="UP000223606">
    <property type="component" value="Chromosome 1"/>
</dbReference>
<proteinExistence type="predicted"/>
<accession>A0A2C9D252</accession>
<dbReference type="RefSeq" id="WP_157775270.1">
    <property type="nucleotide sequence ID" value="NZ_LT960614.1"/>
</dbReference>
<keyword evidence="3" id="KW-1185">Reference proteome</keyword>
<dbReference type="InterPro" id="IPR006429">
    <property type="entry name" value="Phage_lambda_portal"/>
</dbReference>
<feature type="region of interest" description="Disordered" evidence="1">
    <location>
        <begin position="542"/>
        <end position="577"/>
    </location>
</feature>
<dbReference type="GO" id="GO:0005198">
    <property type="term" value="F:structural molecule activity"/>
    <property type="evidence" value="ECO:0007669"/>
    <property type="project" value="InterPro"/>
</dbReference>
<protein>
    <submittedName>
        <fullName evidence="2">Phage portal protein, lambda family</fullName>
    </submittedName>
</protein>
<dbReference type="OrthoDB" id="9770450at2"/>
<dbReference type="KEGG" id="hdi:HDIA_0785"/>
<evidence type="ECO:0000313" key="2">
    <source>
        <dbReference type="EMBL" id="SON54326.1"/>
    </source>
</evidence>
<dbReference type="Pfam" id="PF05136">
    <property type="entry name" value="Phage_portal_2"/>
    <property type="match status" value="1"/>
</dbReference>
<dbReference type="GO" id="GO:0019068">
    <property type="term" value="P:virion assembly"/>
    <property type="evidence" value="ECO:0007669"/>
    <property type="project" value="InterPro"/>
</dbReference>
<dbReference type="NCBIfam" id="TIGR01539">
    <property type="entry name" value="portal_lambda"/>
    <property type="match status" value="1"/>
</dbReference>
<feature type="compositionally biased region" description="Low complexity" evidence="1">
    <location>
        <begin position="556"/>
        <end position="570"/>
    </location>
</feature>
<sequence length="577" mass="63490">MKNPQRYADVLGPSSDDLGTLAPSGVRVPGGASKEMAIVGDAYEGASRKSRELAMWNPPSRSADQDILPQKRLADARVRDTINNDAYVRSGQTIHKDHIVGGKYILNAKPVSQIVFGKDDEVWEEEFQTEVETKFGLWANSRAHWVDGGRRNTFTQLIRQAVGTYFATGEVLAAVEWIRDDAEIRPFNTAIRMLDLDRLSNPALGGSNPFIVGGVEVNKRHVPVAYHVRKAPPGAYWLASQYEWERIPAKKPWGRPQVIHLYEQTRPNQTRGMAPLVAALKEMRMTKDFRDIVLQNAVVNATYAASIESDLDTSVIFQRLGGGNVGNGDLSQQIDESVTSYMAAYLGAVDSYIGASDQFQLGGVRIPHLPPGSKLHMQPAAKGGPLGTDLEKSLLRHIAACLNVSYEQLSRDYSETNYSSAQAAMGETWKHMLACKGLLADAFASIVYRLWLEEAINSGMIESLPRRLGNDSAWLYKPLVMEAITECEWIGAALGQIDQLKETQAASLRMKFNMTTLESEVARLGGDWRQVLKQRARERNRAEELGLRDAADTQDNSVNAASGSVSAAAGENNDNAA</sequence>
<evidence type="ECO:0000256" key="1">
    <source>
        <dbReference type="SAM" id="MobiDB-lite"/>
    </source>
</evidence>
<dbReference type="AlphaFoldDB" id="A0A2C9D252"/>
<reference evidence="3" key="1">
    <citation type="submission" date="2017-09" db="EMBL/GenBank/DDBJ databases">
        <title>Genome sequence of Nannocystis excedens DSM 71.</title>
        <authorList>
            <person name="Blom J."/>
        </authorList>
    </citation>
    <scope>NUCLEOTIDE SEQUENCE [LARGE SCALE GENOMIC DNA]</scope>
    <source>
        <strain evidence="3">type strain: E19</strain>
    </source>
</reference>
<feature type="region of interest" description="Disordered" evidence="1">
    <location>
        <begin position="1"/>
        <end position="27"/>
    </location>
</feature>
<name>A0A2C9D252_9HYPH</name>
<gene>
    <name evidence="2" type="ORF">HDIA_0785</name>
</gene>
<evidence type="ECO:0000313" key="3">
    <source>
        <dbReference type="Proteomes" id="UP000223606"/>
    </source>
</evidence>